<evidence type="ECO:0000313" key="2">
    <source>
        <dbReference type="Proteomes" id="UP000325081"/>
    </source>
</evidence>
<sequence length="371" mass="42466">MTLFNMISELKPRNMHWGLRVRLVQLYSVPLYWGLRVRLVRLYSVPMYNDKSKISTLECVFNNRTLRGSYSRRGELRTSFYFPHYFARKYALKTRTFIIAENKMTYKTTTAPYRIFFVPRSNISEFKDDSFPTMIYDFIPFQRLVDETVLINIIFYTKSYILLVIAFTNENLKPDVIGRLAVRYPPREVDYGGLQTILMEILLEDHEGNTMSCTLWGSTFKGELRYEHSATLAEELESPKSVFKTTDQLHATEELINVRPGATGSVRETFSLIVVDNGVTSHTTDLIGKTANNLKSKADYEAEANVVPKEILKLATADPELLDKYYGGPQESGNSDLLSKLKSVIFSPMSEYSNEKVNTTSTSIDEAKLSS</sequence>
<reference evidence="2" key="1">
    <citation type="journal article" date="2019" name="Curr. Biol.">
        <title>Genome Sequence of Striga asiatica Provides Insight into the Evolution of Plant Parasitism.</title>
        <authorList>
            <person name="Yoshida S."/>
            <person name="Kim S."/>
            <person name="Wafula E.K."/>
            <person name="Tanskanen J."/>
            <person name="Kim Y.M."/>
            <person name="Honaas L."/>
            <person name="Yang Z."/>
            <person name="Spallek T."/>
            <person name="Conn C.E."/>
            <person name="Ichihashi Y."/>
            <person name="Cheong K."/>
            <person name="Cui S."/>
            <person name="Der J.P."/>
            <person name="Gundlach H."/>
            <person name="Jiao Y."/>
            <person name="Hori C."/>
            <person name="Ishida J.K."/>
            <person name="Kasahara H."/>
            <person name="Kiba T."/>
            <person name="Kim M.S."/>
            <person name="Koo N."/>
            <person name="Laohavisit A."/>
            <person name="Lee Y.H."/>
            <person name="Lumba S."/>
            <person name="McCourt P."/>
            <person name="Mortimer J.C."/>
            <person name="Mutuku J.M."/>
            <person name="Nomura T."/>
            <person name="Sasaki-Sekimoto Y."/>
            <person name="Seto Y."/>
            <person name="Wang Y."/>
            <person name="Wakatake T."/>
            <person name="Sakakibara H."/>
            <person name="Demura T."/>
            <person name="Yamaguchi S."/>
            <person name="Yoneyama K."/>
            <person name="Manabe R.I."/>
            <person name="Nelson D.C."/>
            <person name="Schulman A.H."/>
            <person name="Timko M.P."/>
            <person name="dePamphilis C.W."/>
            <person name="Choi D."/>
            <person name="Shirasu K."/>
        </authorList>
    </citation>
    <scope>NUCLEOTIDE SEQUENCE [LARGE SCALE GENOMIC DNA]</scope>
    <source>
        <strain evidence="2">cv. UVA1</strain>
    </source>
</reference>
<dbReference type="EMBL" id="BKCP01002558">
    <property type="protein sequence ID" value="GER28417.1"/>
    <property type="molecule type" value="Genomic_DNA"/>
</dbReference>
<name>A0A5A7P6Y0_STRAF</name>
<dbReference type="AlphaFoldDB" id="A0A5A7P6Y0"/>
<dbReference type="OrthoDB" id="913983at2759"/>
<evidence type="ECO:0000313" key="1">
    <source>
        <dbReference type="EMBL" id="GER28417.1"/>
    </source>
</evidence>
<organism evidence="1 2">
    <name type="scientific">Striga asiatica</name>
    <name type="common">Asiatic witchweed</name>
    <name type="synonym">Buchnera asiatica</name>
    <dbReference type="NCBI Taxonomy" id="4170"/>
    <lineage>
        <taxon>Eukaryota</taxon>
        <taxon>Viridiplantae</taxon>
        <taxon>Streptophyta</taxon>
        <taxon>Embryophyta</taxon>
        <taxon>Tracheophyta</taxon>
        <taxon>Spermatophyta</taxon>
        <taxon>Magnoliopsida</taxon>
        <taxon>eudicotyledons</taxon>
        <taxon>Gunneridae</taxon>
        <taxon>Pentapetalae</taxon>
        <taxon>asterids</taxon>
        <taxon>lamiids</taxon>
        <taxon>Lamiales</taxon>
        <taxon>Orobanchaceae</taxon>
        <taxon>Buchnereae</taxon>
        <taxon>Striga</taxon>
    </lineage>
</organism>
<protein>
    <submittedName>
        <fullName evidence="1">Nucleic acid-binding</fullName>
    </submittedName>
</protein>
<dbReference type="Proteomes" id="UP000325081">
    <property type="component" value="Unassembled WGS sequence"/>
</dbReference>
<feature type="non-terminal residue" evidence="1">
    <location>
        <position position="371"/>
    </location>
</feature>
<keyword evidence="2" id="KW-1185">Reference proteome</keyword>
<accession>A0A5A7P6Y0</accession>
<proteinExistence type="predicted"/>
<gene>
    <name evidence="1" type="ORF">STAS_04211</name>
</gene>
<comment type="caution">
    <text evidence="1">The sequence shown here is derived from an EMBL/GenBank/DDBJ whole genome shotgun (WGS) entry which is preliminary data.</text>
</comment>